<proteinExistence type="predicted"/>
<keyword evidence="4 5" id="KW-0472">Membrane</keyword>
<comment type="subcellular location">
    <subcellularLocation>
        <location evidence="1">Endomembrane system</location>
        <topology evidence="1">Multi-pass membrane protein</topology>
    </subcellularLocation>
</comment>
<keyword evidence="3 5" id="KW-1133">Transmembrane helix</keyword>
<feature type="transmembrane region" description="Helical" evidence="5">
    <location>
        <begin position="133"/>
        <end position="152"/>
    </location>
</feature>
<dbReference type="GO" id="GO:0012505">
    <property type="term" value="C:endomembrane system"/>
    <property type="evidence" value="ECO:0007669"/>
    <property type="project" value="UniProtKB-SubCell"/>
</dbReference>
<feature type="transmembrane region" description="Helical" evidence="5">
    <location>
        <begin position="101"/>
        <end position="121"/>
    </location>
</feature>
<evidence type="ECO:0000256" key="2">
    <source>
        <dbReference type="ARBA" id="ARBA00022692"/>
    </source>
</evidence>
<feature type="transmembrane region" description="Helical" evidence="5">
    <location>
        <begin position="9"/>
        <end position="33"/>
    </location>
</feature>
<dbReference type="Pfam" id="PF10277">
    <property type="entry name" value="Frag1"/>
    <property type="match status" value="1"/>
</dbReference>
<evidence type="ECO:0000256" key="5">
    <source>
        <dbReference type="SAM" id="Phobius"/>
    </source>
</evidence>
<protein>
    <submittedName>
        <fullName evidence="7">Frag1/DRAM/Sfk1 family</fullName>
    </submittedName>
</protein>
<dbReference type="EMBL" id="JAANYQ010000018">
    <property type="protein sequence ID" value="KAF4120179.1"/>
    <property type="molecule type" value="Genomic_DNA"/>
</dbReference>
<organism evidence="7 8">
    <name type="scientific">Geosmithia morbida</name>
    <dbReference type="NCBI Taxonomy" id="1094350"/>
    <lineage>
        <taxon>Eukaryota</taxon>
        <taxon>Fungi</taxon>
        <taxon>Dikarya</taxon>
        <taxon>Ascomycota</taxon>
        <taxon>Pezizomycotina</taxon>
        <taxon>Sordariomycetes</taxon>
        <taxon>Hypocreomycetidae</taxon>
        <taxon>Hypocreales</taxon>
        <taxon>Bionectriaceae</taxon>
        <taxon>Geosmithia</taxon>
    </lineage>
</organism>
<dbReference type="PANTHER" id="PTHR21324">
    <property type="entry name" value="FASTING-INDUCIBLE INTEGRAL MEMBRANE PROTEIN TM6P1-RELATED"/>
    <property type="match status" value="1"/>
</dbReference>
<dbReference type="OrthoDB" id="10032492at2759"/>
<sequence>MAVKGAVSYWWLPIIACVTWTATLLGMMLWWFVTVHQKVLVTMDGPMPLPYMSDIGALSLKPLFIAGSTVTVVAFSLAFAAERWLRHRGRLALNVSKNEKILAVLATIFAIIGSAGLILLTVFDTLRHHTLHYAFLGVFIGGFIISAIFVCWEYQRLGSKYPEYPLLRVSFFIKLVFIFIEASLVIAFGVLTLVDDLVHAAYLEWTISFLFGFYALSFTVDLWPARRTKEHIKRFTRHGQYSSSEMEEAVDMPDGSYPLGTRANQTTVTAAGANGSHTPTTANF</sequence>
<feature type="domain" description="CWH43-like N-terminal" evidence="6">
    <location>
        <begin position="9"/>
        <end position="224"/>
    </location>
</feature>
<evidence type="ECO:0000256" key="3">
    <source>
        <dbReference type="ARBA" id="ARBA00022989"/>
    </source>
</evidence>
<dbReference type="AlphaFoldDB" id="A0A9P4YSH2"/>
<evidence type="ECO:0000259" key="6">
    <source>
        <dbReference type="Pfam" id="PF10277"/>
    </source>
</evidence>
<keyword evidence="2 5" id="KW-0812">Transmembrane</keyword>
<feature type="transmembrane region" description="Helical" evidence="5">
    <location>
        <begin position="205"/>
        <end position="224"/>
    </location>
</feature>
<evidence type="ECO:0000313" key="8">
    <source>
        <dbReference type="Proteomes" id="UP000749293"/>
    </source>
</evidence>
<evidence type="ECO:0000256" key="4">
    <source>
        <dbReference type="ARBA" id="ARBA00023136"/>
    </source>
</evidence>
<dbReference type="Proteomes" id="UP000749293">
    <property type="component" value="Unassembled WGS sequence"/>
</dbReference>
<dbReference type="RefSeq" id="XP_035318831.1">
    <property type="nucleotide sequence ID" value="XM_035465282.1"/>
</dbReference>
<accession>A0A9P4YSH2</accession>
<name>A0A9P4YSH2_9HYPO</name>
<feature type="transmembrane region" description="Helical" evidence="5">
    <location>
        <begin position="172"/>
        <end position="193"/>
    </location>
</feature>
<comment type="caution">
    <text evidence="7">The sequence shown here is derived from an EMBL/GenBank/DDBJ whole genome shotgun (WGS) entry which is preliminary data.</text>
</comment>
<evidence type="ECO:0000313" key="7">
    <source>
        <dbReference type="EMBL" id="KAF4120179.1"/>
    </source>
</evidence>
<dbReference type="InterPro" id="IPR019402">
    <property type="entry name" value="CWH43_N"/>
</dbReference>
<dbReference type="PANTHER" id="PTHR21324:SF2">
    <property type="entry name" value="EG:22E5.9 PROTEIN"/>
    <property type="match status" value="1"/>
</dbReference>
<reference evidence="7" key="1">
    <citation type="submission" date="2020-03" db="EMBL/GenBank/DDBJ databases">
        <title>Site-based positive gene gene selection in Geosmithia morbida across the United States reveals a broad range of putative effectors and factors for local host and environmental adapation.</title>
        <authorList>
            <person name="Onufrak A."/>
            <person name="Murdoch R.W."/>
            <person name="Gazis R."/>
            <person name="Huff M."/>
            <person name="Staton M."/>
            <person name="Klingeman W."/>
            <person name="Hadziabdic D."/>
        </authorList>
    </citation>
    <scope>NUCLEOTIDE SEQUENCE</scope>
    <source>
        <strain evidence="7">1262</strain>
    </source>
</reference>
<dbReference type="InterPro" id="IPR050911">
    <property type="entry name" value="DRAM/TMEM150_Autophagy_Mod"/>
</dbReference>
<evidence type="ECO:0000256" key="1">
    <source>
        <dbReference type="ARBA" id="ARBA00004127"/>
    </source>
</evidence>
<feature type="transmembrane region" description="Helical" evidence="5">
    <location>
        <begin position="63"/>
        <end position="81"/>
    </location>
</feature>
<dbReference type="GO" id="GO:0005886">
    <property type="term" value="C:plasma membrane"/>
    <property type="evidence" value="ECO:0007669"/>
    <property type="project" value="TreeGrafter"/>
</dbReference>
<keyword evidence="8" id="KW-1185">Reference proteome</keyword>
<gene>
    <name evidence="7" type="ORF">GMORB2_3306</name>
</gene>
<dbReference type="GeneID" id="55969534"/>